<feature type="compositionally biased region" description="Low complexity" evidence="9">
    <location>
        <begin position="1362"/>
        <end position="1375"/>
    </location>
</feature>
<dbReference type="Proteomes" id="UP000275078">
    <property type="component" value="Unassembled WGS sequence"/>
</dbReference>
<dbReference type="GO" id="GO:0003886">
    <property type="term" value="F:DNA (cytosine-5-)-methyltransferase activity"/>
    <property type="evidence" value="ECO:0007669"/>
    <property type="project" value="UniProtKB-EC"/>
</dbReference>
<feature type="compositionally biased region" description="Acidic residues" evidence="9">
    <location>
        <begin position="32"/>
        <end position="46"/>
    </location>
</feature>
<accession>A0A3N4II47</accession>
<protein>
    <recommendedName>
        <fullName evidence="2">DNA (cytosine-5-)-methyltransferase</fullName>
        <ecNumber evidence="2">2.1.1.37</ecNumber>
    </recommendedName>
</protein>
<dbReference type="PRINTS" id="PR00105">
    <property type="entry name" value="C5METTRFRASE"/>
</dbReference>
<feature type="domain" description="BAH" evidence="10">
    <location>
        <begin position="615"/>
        <end position="741"/>
    </location>
</feature>
<evidence type="ECO:0000256" key="9">
    <source>
        <dbReference type="SAM" id="MobiDB-lite"/>
    </source>
</evidence>
<feature type="active site" evidence="8">
    <location>
        <position position="851"/>
    </location>
</feature>
<organism evidence="11 12">
    <name type="scientific">Ascobolus immersus RN42</name>
    <dbReference type="NCBI Taxonomy" id="1160509"/>
    <lineage>
        <taxon>Eukaryota</taxon>
        <taxon>Fungi</taxon>
        <taxon>Dikarya</taxon>
        <taxon>Ascomycota</taxon>
        <taxon>Pezizomycotina</taxon>
        <taxon>Pezizomycetes</taxon>
        <taxon>Pezizales</taxon>
        <taxon>Ascobolaceae</taxon>
        <taxon>Ascobolus</taxon>
    </lineage>
</organism>
<evidence type="ECO:0000256" key="3">
    <source>
        <dbReference type="ARBA" id="ARBA00022603"/>
    </source>
</evidence>
<keyword evidence="6" id="KW-0238">DNA-binding</keyword>
<feature type="region of interest" description="Disordered" evidence="9">
    <location>
        <begin position="1200"/>
        <end position="1424"/>
    </location>
</feature>
<feature type="compositionally biased region" description="Polar residues" evidence="9">
    <location>
        <begin position="1280"/>
        <end position="1291"/>
    </location>
</feature>
<feature type="compositionally biased region" description="Acidic residues" evidence="9">
    <location>
        <begin position="95"/>
        <end position="111"/>
    </location>
</feature>
<dbReference type="PROSITE" id="PS51038">
    <property type="entry name" value="BAH"/>
    <property type="match status" value="2"/>
</dbReference>
<dbReference type="InterPro" id="IPR050390">
    <property type="entry name" value="C5-Methyltransferase"/>
</dbReference>
<dbReference type="Pfam" id="PF25423">
    <property type="entry name" value="DUF7893"/>
    <property type="match status" value="1"/>
</dbReference>
<proteinExistence type="inferred from homology"/>
<dbReference type="PANTHER" id="PTHR10629">
    <property type="entry name" value="CYTOSINE-SPECIFIC METHYLTRANSFERASE"/>
    <property type="match status" value="1"/>
</dbReference>
<dbReference type="PROSITE" id="PS00094">
    <property type="entry name" value="C5_MTASE_1"/>
    <property type="match status" value="1"/>
</dbReference>
<dbReference type="GO" id="GO:0003682">
    <property type="term" value="F:chromatin binding"/>
    <property type="evidence" value="ECO:0007669"/>
    <property type="project" value="InterPro"/>
</dbReference>
<comment type="similarity">
    <text evidence="8">Belongs to the class I-like SAM-binding methyltransferase superfamily. C5-methyltransferase family.</text>
</comment>
<evidence type="ECO:0000256" key="8">
    <source>
        <dbReference type="PROSITE-ProRule" id="PRU01016"/>
    </source>
</evidence>
<dbReference type="EMBL" id="ML119659">
    <property type="protein sequence ID" value="RPA84378.1"/>
    <property type="molecule type" value="Genomic_DNA"/>
</dbReference>
<gene>
    <name evidence="11" type="ORF">BJ508DRAFT_37441</name>
</gene>
<feature type="compositionally biased region" description="Acidic residues" evidence="9">
    <location>
        <begin position="1200"/>
        <end position="1222"/>
    </location>
</feature>
<feature type="compositionally biased region" description="Polar residues" evidence="9">
    <location>
        <begin position="1256"/>
        <end position="1270"/>
    </location>
</feature>
<dbReference type="InterPro" id="IPR018117">
    <property type="entry name" value="C5_DNA_meth_AS"/>
</dbReference>
<keyword evidence="12" id="KW-1185">Reference proteome</keyword>
<evidence type="ECO:0000256" key="2">
    <source>
        <dbReference type="ARBA" id="ARBA00011975"/>
    </source>
</evidence>
<dbReference type="InterPro" id="IPR001525">
    <property type="entry name" value="C5_MeTfrase"/>
</dbReference>
<dbReference type="OrthoDB" id="5376140at2759"/>
<dbReference type="SUPFAM" id="SSF53335">
    <property type="entry name" value="S-adenosyl-L-methionine-dependent methyltransferases"/>
    <property type="match status" value="1"/>
</dbReference>
<feature type="compositionally biased region" description="Basic residues" evidence="9">
    <location>
        <begin position="77"/>
        <end position="88"/>
    </location>
</feature>
<comment type="subcellular location">
    <subcellularLocation>
        <location evidence="1">Nucleus</location>
    </subcellularLocation>
</comment>
<reference evidence="11 12" key="1">
    <citation type="journal article" date="2018" name="Nat. Ecol. Evol.">
        <title>Pezizomycetes genomes reveal the molecular basis of ectomycorrhizal truffle lifestyle.</title>
        <authorList>
            <person name="Murat C."/>
            <person name="Payen T."/>
            <person name="Noel B."/>
            <person name="Kuo A."/>
            <person name="Morin E."/>
            <person name="Chen J."/>
            <person name="Kohler A."/>
            <person name="Krizsan K."/>
            <person name="Balestrini R."/>
            <person name="Da Silva C."/>
            <person name="Montanini B."/>
            <person name="Hainaut M."/>
            <person name="Levati E."/>
            <person name="Barry K.W."/>
            <person name="Belfiori B."/>
            <person name="Cichocki N."/>
            <person name="Clum A."/>
            <person name="Dockter R.B."/>
            <person name="Fauchery L."/>
            <person name="Guy J."/>
            <person name="Iotti M."/>
            <person name="Le Tacon F."/>
            <person name="Lindquist E.A."/>
            <person name="Lipzen A."/>
            <person name="Malagnac F."/>
            <person name="Mello A."/>
            <person name="Molinier V."/>
            <person name="Miyauchi S."/>
            <person name="Poulain J."/>
            <person name="Riccioni C."/>
            <person name="Rubini A."/>
            <person name="Sitrit Y."/>
            <person name="Splivallo R."/>
            <person name="Traeger S."/>
            <person name="Wang M."/>
            <person name="Zifcakova L."/>
            <person name="Wipf D."/>
            <person name="Zambonelli A."/>
            <person name="Paolocci F."/>
            <person name="Nowrousian M."/>
            <person name="Ottonello S."/>
            <person name="Baldrian P."/>
            <person name="Spatafora J.W."/>
            <person name="Henrissat B."/>
            <person name="Nagy L.G."/>
            <person name="Aury J.M."/>
            <person name="Wincker P."/>
            <person name="Grigoriev I.V."/>
            <person name="Bonfante P."/>
            <person name="Martin F.M."/>
        </authorList>
    </citation>
    <scope>NUCLEOTIDE SEQUENCE [LARGE SCALE GENOMIC DNA]</scope>
    <source>
        <strain evidence="11 12">RN42</strain>
    </source>
</reference>
<evidence type="ECO:0000256" key="6">
    <source>
        <dbReference type="ARBA" id="ARBA00023125"/>
    </source>
</evidence>
<dbReference type="InterPro" id="IPR001025">
    <property type="entry name" value="BAH_dom"/>
</dbReference>
<feature type="compositionally biased region" description="Acidic residues" evidence="9">
    <location>
        <begin position="1"/>
        <end position="17"/>
    </location>
</feature>
<evidence type="ECO:0000256" key="5">
    <source>
        <dbReference type="ARBA" id="ARBA00022691"/>
    </source>
</evidence>
<dbReference type="GO" id="GO:0003677">
    <property type="term" value="F:DNA binding"/>
    <property type="evidence" value="ECO:0007669"/>
    <property type="project" value="UniProtKB-KW"/>
</dbReference>
<dbReference type="InterPro" id="IPR057215">
    <property type="entry name" value="DUF7893"/>
</dbReference>
<feature type="compositionally biased region" description="Low complexity" evidence="9">
    <location>
        <begin position="1333"/>
        <end position="1352"/>
    </location>
</feature>
<dbReference type="GO" id="GO:0044027">
    <property type="term" value="P:negative regulation of gene expression via chromosomal CpG island methylation"/>
    <property type="evidence" value="ECO:0007669"/>
    <property type="project" value="TreeGrafter"/>
</dbReference>
<name>A0A3N4II47_ASCIM</name>
<dbReference type="GO" id="GO:0032259">
    <property type="term" value="P:methylation"/>
    <property type="evidence" value="ECO:0007669"/>
    <property type="project" value="UniProtKB-KW"/>
</dbReference>
<evidence type="ECO:0000313" key="12">
    <source>
        <dbReference type="Proteomes" id="UP000275078"/>
    </source>
</evidence>
<evidence type="ECO:0000256" key="1">
    <source>
        <dbReference type="ARBA" id="ARBA00004123"/>
    </source>
</evidence>
<dbReference type="STRING" id="1160509.A0A3N4II47"/>
<keyword evidence="4 8" id="KW-0808">Transferase</keyword>
<dbReference type="CDD" id="cd04370">
    <property type="entry name" value="BAH"/>
    <property type="match status" value="1"/>
</dbReference>
<evidence type="ECO:0000256" key="4">
    <source>
        <dbReference type="ARBA" id="ARBA00022679"/>
    </source>
</evidence>
<dbReference type="PROSITE" id="PS51679">
    <property type="entry name" value="SAM_MT_C5"/>
    <property type="match status" value="1"/>
</dbReference>
<dbReference type="PANTHER" id="PTHR10629:SF54">
    <property type="entry name" value="DNA METHYLTRANSFERASE DIM-2"/>
    <property type="match status" value="1"/>
</dbReference>
<dbReference type="Pfam" id="PF00145">
    <property type="entry name" value="DNA_methylase"/>
    <property type="match status" value="2"/>
</dbReference>
<keyword evidence="7" id="KW-0539">Nucleus</keyword>
<dbReference type="EC" id="2.1.1.37" evidence="2"/>
<dbReference type="Gene3D" id="3.40.50.150">
    <property type="entry name" value="Vaccinia Virus protein VP39"/>
    <property type="match status" value="1"/>
</dbReference>
<keyword evidence="3 8" id="KW-0489">Methyltransferase</keyword>
<feature type="region of interest" description="Disordered" evidence="9">
    <location>
        <begin position="1"/>
        <end position="111"/>
    </location>
</feature>
<evidence type="ECO:0000313" key="11">
    <source>
        <dbReference type="EMBL" id="RPA84378.1"/>
    </source>
</evidence>
<sequence length="1468" mass="164787">MRDVDDPIEDSEADDEPVQFFRLGEEEKSDGSEVESPYDDDDDDDVIEVRQGAATQVTVVEDDEDEDDEPPSSPHLRSPKRKGAKKVKATALEDKEGEEVTGVDPDDLDGFIVPDDEEEVVEKTAEGKKSAIKIIYKNDTEEKRMRRKRALKGVMPIGLRNPRSKYDGWTPPYPIEKEYKIVHECGVTRDDGYQYITLEDFEIYTPGSNGSGGKSRKAFEFVGLNFLTNQDFCIDAVVRGQDGKAAYFLHGVHFSRLSVGNYCNSSAPCVGDSIWIQTKVAAANDTWYQLGRPSNSYAEFHTNFVWIANLTKYFIDYISDDNEERAKHDYKLADFEKSFHEWLEQVYGTYPEYRQWKAQYPSTDFRQAIIANHPYIFRQVYGLEEEEYRQYYIWKEVQHTEYEMHGSKDRRTVVTPLVHKIFEPAFGRYLNCVQKKLPKGHVLKSPEIVIAKPERLPRDESGTILDHGFDPRDVKVGSLIGILPDKETKWKSDIGLWYAYVHEIIPHKTDPMRDRINVVWLYQPDQTILQGADYPYKDELFFSDHCNCNDAALRREEIVQTFSVAFFCGPGVSGAEFFIRQKFVTATGSFVTMHEKDLKECGCEWNSDSFLTAMCKHKVNDTVLVEPRAFGKRKGDQYKFLEPAIIVAFLEETRTVQVRRFYRRKRDLKSKKFSDSKPNQLVLSDEVVEIKPKNIVRGCRVRCYAPDEKVPAPYSYGGTGDCFFVTESLVGTKLLPYPEFEPPFTLGYDLSKPIGDQKPMAGMDLYCGGGNFGRGLEEGGAVQNKWAVDYEAFAVHTYSKNMLHDTAVYYGSVNDFLKAGLTGNYETGGKKNPYVVPKPGEVDFISAGSPCQGFSNANQKKFNETSMYNASLVASVASYVDFYRPKYALLENVLGIASQRTHAIEDGSTISYNVYSMILTAIIAMGYQTQMFLMDAWSHGAPQSRVRMFLEITAPGFALPKVPPRSHSHPAGVKSYALKEAPNGGRYAARELQGLTPFPYVTIAEACAGLPRLGDTNVGSCVPFPDHRSPRYEDREKRMLMRCIPKYAAANSMVDAVRLGYLPESLQLYKHVARKQQAGCKSWKRVHGDQIVRTITTALQPSCAFTGQWIHWDEHRLLTVMEARRAQGFPDHEVLNASAADGFMICGNSVARQVAVALGICLREAWITPITPRDAVKRFPGPPMRRICAVPEQLMITNAEEETEEMEEDQEEEIEEMEEDQEEKIREATPPPQLRQAIVNVPKTPSQRPTPKGKPTSITSSAKRTTTVLTQEDDDEVQIISETQASQVSRPSTHKRKRSSLPGTQVPGPQPEQQPASKKRSRPAKAPRTDSQASSSIIVASTPAASVASTPATGKKPRGRPKSSATKPSSTPSSSVLTPRKQKTPRSSLFSGKERPIMIGDDSPEPEGTPLAPSTIPGTMTQGSAQLSERNLAVFASPRRNRTPDSLVSEEVKSTEIVGVDEDGIELW</sequence>
<feature type="domain" description="BAH" evidence="10">
    <location>
        <begin position="472"/>
        <end position="594"/>
    </location>
</feature>
<evidence type="ECO:0000256" key="7">
    <source>
        <dbReference type="ARBA" id="ARBA00023242"/>
    </source>
</evidence>
<keyword evidence="5 8" id="KW-0949">S-adenosyl-L-methionine</keyword>
<dbReference type="Gene3D" id="2.30.30.490">
    <property type="match status" value="2"/>
</dbReference>
<evidence type="ECO:0000259" key="10">
    <source>
        <dbReference type="PROSITE" id="PS51038"/>
    </source>
</evidence>
<dbReference type="GO" id="GO:0005634">
    <property type="term" value="C:nucleus"/>
    <property type="evidence" value="ECO:0007669"/>
    <property type="project" value="UniProtKB-SubCell"/>
</dbReference>
<dbReference type="Gene3D" id="3.90.120.10">
    <property type="entry name" value="DNA Methylase, subunit A, domain 2"/>
    <property type="match status" value="1"/>
</dbReference>
<feature type="compositionally biased region" description="Acidic residues" evidence="9">
    <location>
        <begin position="60"/>
        <end position="70"/>
    </location>
</feature>
<dbReference type="InterPro" id="IPR029063">
    <property type="entry name" value="SAM-dependent_MTases_sf"/>
</dbReference>
<dbReference type="InterPro" id="IPR043151">
    <property type="entry name" value="BAH_sf"/>
</dbReference>